<dbReference type="SUPFAM" id="SSF46785">
    <property type="entry name" value="Winged helix' DNA-binding domain"/>
    <property type="match status" value="1"/>
</dbReference>
<reference evidence="2" key="1">
    <citation type="submission" date="2019-11" db="EMBL/GenBank/DDBJ databases">
        <authorList>
            <person name="Feng L."/>
        </authorList>
    </citation>
    <scope>NUCLEOTIDE SEQUENCE</scope>
    <source>
        <strain evidence="2">CTertiumLFYP3</strain>
    </source>
</reference>
<feature type="domain" description="Transcription regulator PadR N-terminal" evidence="1">
    <location>
        <begin position="6"/>
        <end position="80"/>
    </location>
</feature>
<dbReference type="InterPro" id="IPR036388">
    <property type="entry name" value="WH-like_DNA-bd_sf"/>
</dbReference>
<gene>
    <name evidence="2" type="ORF">CTLFYP3_03339</name>
</gene>
<dbReference type="AlphaFoldDB" id="A0A6N3GPD5"/>
<dbReference type="InterPro" id="IPR036390">
    <property type="entry name" value="WH_DNA-bd_sf"/>
</dbReference>
<protein>
    <submittedName>
        <fullName evidence="2">Transcriptional regulator PadR-like family protein</fullName>
    </submittedName>
</protein>
<proteinExistence type="predicted"/>
<accession>A0A6N3GPD5</accession>
<dbReference type="InterPro" id="IPR005149">
    <property type="entry name" value="Tscrpt_reg_PadR_N"/>
</dbReference>
<dbReference type="Gene3D" id="1.10.10.10">
    <property type="entry name" value="Winged helix-like DNA-binding domain superfamily/Winged helix DNA-binding domain"/>
    <property type="match status" value="1"/>
</dbReference>
<sequence>MIPLLILGLIKQNPGSYGYELLSLMEERHYKYIVNFTKGSFYYNLQKLEEKKYIKRVDRLDNVRETQNYIITELGNKEFEKLMFKYGSKTEYINLPFYGAMLFFDEYKKENLEKIIEIQIEQTKEKIFLLEESIKNDNSVQMYFKKMMENSLSHHLVNLKWFEELIKIL</sequence>
<dbReference type="PANTHER" id="PTHR33169:SF14">
    <property type="entry name" value="TRANSCRIPTIONAL REGULATOR RV3488"/>
    <property type="match status" value="1"/>
</dbReference>
<dbReference type="PANTHER" id="PTHR33169">
    <property type="entry name" value="PADR-FAMILY TRANSCRIPTIONAL REGULATOR"/>
    <property type="match status" value="1"/>
</dbReference>
<organism evidence="2">
    <name type="scientific">Clostridium tertium</name>
    <dbReference type="NCBI Taxonomy" id="1559"/>
    <lineage>
        <taxon>Bacteria</taxon>
        <taxon>Bacillati</taxon>
        <taxon>Bacillota</taxon>
        <taxon>Clostridia</taxon>
        <taxon>Eubacteriales</taxon>
        <taxon>Clostridiaceae</taxon>
        <taxon>Clostridium</taxon>
    </lineage>
</organism>
<dbReference type="EMBL" id="CACRTO010000048">
    <property type="protein sequence ID" value="VYU65609.1"/>
    <property type="molecule type" value="Genomic_DNA"/>
</dbReference>
<name>A0A6N3GPD5_9CLOT</name>
<dbReference type="Pfam" id="PF03551">
    <property type="entry name" value="PadR"/>
    <property type="match status" value="1"/>
</dbReference>
<dbReference type="InterPro" id="IPR052509">
    <property type="entry name" value="Metal_resp_DNA-bind_regulator"/>
</dbReference>
<evidence type="ECO:0000259" key="1">
    <source>
        <dbReference type="Pfam" id="PF03551"/>
    </source>
</evidence>
<evidence type="ECO:0000313" key="2">
    <source>
        <dbReference type="EMBL" id="VYU65609.1"/>
    </source>
</evidence>
<dbReference type="RefSeq" id="WP_045144198.1">
    <property type="nucleotide sequence ID" value="NZ_CACRTO010000048.1"/>
</dbReference>